<dbReference type="GO" id="GO:0004558">
    <property type="term" value="F:alpha-1,4-glucosidase activity"/>
    <property type="evidence" value="ECO:0007669"/>
    <property type="project" value="TreeGrafter"/>
</dbReference>
<dbReference type="SUPFAM" id="SSF51445">
    <property type="entry name" value="(Trans)glycosidases"/>
    <property type="match status" value="1"/>
</dbReference>
<protein>
    <submittedName>
        <fullName evidence="9">Uncharacterized protein</fullName>
    </submittedName>
</protein>
<evidence type="ECO:0000313" key="8">
    <source>
        <dbReference type="Proteomes" id="UP000887569"/>
    </source>
</evidence>
<feature type="domain" description="Glycoside hydrolase family 31 TIM barrel" evidence="6">
    <location>
        <begin position="61"/>
        <end position="206"/>
    </location>
</feature>
<evidence type="ECO:0000313" key="9">
    <source>
        <dbReference type="WBParaSite" id="PgB02X_g203_t01"/>
    </source>
</evidence>
<dbReference type="Pfam" id="PF21365">
    <property type="entry name" value="Glyco_hydro_31_3rd"/>
    <property type="match status" value="1"/>
</dbReference>
<accession>A0A914ZGG9</accession>
<keyword evidence="3 5" id="KW-0378">Hydrolase</keyword>
<dbReference type="InterPro" id="IPR013780">
    <property type="entry name" value="Glyco_hydro_b"/>
</dbReference>
<reference evidence="9" key="1">
    <citation type="submission" date="2022-11" db="UniProtKB">
        <authorList>
            <consortium name="WormBaseParasite"/>
        </authorList>
    </citation>
    <scope>IDENTIFICATION</scope>
</reference>
<dbReference type="InterPro" id="IPR030459">
    <property type="entry name" value="Glyco_hydro_31_CS"/>
</dbReference>
<organism evidence="8 9">
    <name type="scientific">Parascaris univalens</name>
    <name type="common">Nematode worm</name>
    <dbReference type="NCBI Taxonomy" id="6257"/>
    <lineage>
        <taxon>Eukaryota</taxon>
        <taxon>Metazoa</taxon>
        <taxon>Ecdysozoa</taxon>
        <taxon>Nematoda</taxon>
        <taxon>Chromadorea</taxon>
        <taxon>Rhabditida</taxon>
        <taxon>Spirurina</taxon>
        <taxon>Ascaridomorpha</taxon>
        <taxon>Ascaridoidea</taxon>
        <taxon>Ascarididae</taxon>
        <taxon>Parascaris</taxon>
    </lineage>
</organism>
<dbReference type="AlphaFoldDB" id="A0A914ZGG9"/>
<evidence type="ECO:0000256" key="1">
    <source>
        <dbReference type="ARBA" id="ARBA00007806"/>
    </source>
</evidence>
<dbReference type="PANTHER" id="PTHR22762:SF133">
    <property type="entry name" value="P-TYPE DOMAIN-CONTAINING PROTEIN"/>
    <property type="match status" value="1"/>
</dbReference>
<proteinExistence type="inferred from homology"/>
<dbReference type="Gene3D" id="2.60.40.1180">
    <property type="entry name" value="Golgi alpha-mannosidase II"/>
    <property type="match status" value="2"/>
</dbReference>
<dbReference type="PROSITE" id="PS00707">
    <property type="entry name" value="GLYCOSYL_HYDROL_F31_2"/>
    <property type="match status" value="1"/>
</dbReference>
<name>A0A914ZGG9_PARUN</name>
<keyword evidence="2" id="KW-0732">Signal</keyword>
<evidence type="ECO:0000256" key="3">
    <source>
        <dbReference type="ARBA" id="ARBA00022801"/>
    </source>
</evidence>
<evidence type="ECO:0000256" key="2">
    <source>
        <dbReference type="ARBA" id="ARBA00022729"/>
    </source>
</evidence>
<feature type="domain" description="Glycosyl hydrolase family 31 C-terminal" evidence="7">
    <location>
        <begin position="215"/>
        <end position="307"/>
    </location>
</feature>
<dbReference type="Proteomes" id="UP000887569">
    <property type="component" value="Unplaced"/>
</dbReference>
<evidence type="ECO:0000259" key="6">
    <source>
        <dbReference type="Pfam" id="PF01055"/>
    </source>
</evidence>
<evidence type="ECO:0000259" key="7">
    <source>
        <dbReference type="Pfam" id="PF21365"/>
    </source>
</evidence>
<keyword evidence="8" id="KW-1185">Reference proteome</keyword>
<dbReference type="InterPro" id="IPR017853">
    <property type="entry name" value="GH"/>
</dbReference>
<comment type="similarity">
    <text evidence="1 5">Belongs to the glycosyl hydrolase 31 family.</text>
</comment>
<sequence length="475" mass="53225">MQVFDILAVDEQYRLRCPMNGEAGKYDNPKYATHAAYGFGENNYLFTKTDCLIGKTAAGRHFLYDTHNLYGTWMAKQTQKAQEQVLETRGAMISRSTFPSAGHYTGHWLGDNTAHWEDMQTSVIGVMEFNMFGMTFVGADICGFFQNTTEDLCLRWHQMGAFYPFSRNHNSENNIAQDPGVWPDVAAAARQALLFKYYYLPYLYTLFYQSTMNGGAVIRPLFFEFPNDSSTYDISYQFLWGSGMMIIPALFKDKMAVDAYIPPSATWYSLRDDDDYGTALAKEPTKKTFSANTTEVIPVLAKGGVILTRQAPAEVLRDARKNPFELVIPIEFDENNASLIATGALFWDDGESLLSNNYYYFTMNFAVNSDSAVLEIKRENAATTVDLPTLDLIDIFGINYSPDPESFKLNNAKTTVASSYNAEKKTLRIEAKGLIDWKTLASVQLSWQHSGSESAASSTIALALTAVAAIYRLAF</sequence>
<dbReference type="Pfam" id="PF01055">
    <property type="entry name" value="Glyco_hydro_31_2nd"/>
    <property type="match status" value="1"/>
</dbReference>
<evidence type="ECO:0000256" key="4">
    <source>
        <dbReference type="ARBA" id="ARBA00023295"/>
    </source>
</evidence>
<dbReference type="WBParaSite" id="PgB02X_g203_t01">
    <property type="protein sequence ID" value="PgB02X_g203_t01"/>
    <property type="gene ID" value="PgB02X_g203"/>
</dbReference>
<dbReference type="InterPro" id="IPR000322">
    <property type="entry name" value="Glyco_hydro_31_TIM"/>
</dbReference>
<keyword evidence="4 5" id="KW-0326">Glycosidase</keyword>
<dbReference type="Gene3D" id="3.20.20.80">
    <property type="entry name" value="Glycosidases"/>
    <property type="match status" value="1"/>
</dbReference>
<dbReference type="InterPro" id="IPR048395">
    <property type="entry name" value="Glyco_hydro_31_C"/>
</dbReference>
<evidence type="ECO:0000256" key="5">
    <source>
        <dbReference type="RuleBase" id="RU361185"/>
    </source>
</evidence>
<dbReference type="PANTHER" id="PTHR22762">
    <property type="entry name" value="ALPHA-GLUCOSIDASE"/>
    <property type="match status" value="1"/>
</dbReference>
<dbReference type="GO" id="GO:0005975">
    <property type="term" value="P:carbohydrate metabolic process"/>
    <property type="evidence" value="ECO:0007669"/>
    <property type="project" value="InterPro"/>
</dbReference>
<dbReference type="SUPFAM" id="SSF51011">
    <property type="entry name" value="Glycosyl hydrolase domain"/>
    <property type="match status" value="1"/>
</dbReference>